<evidence type="ECO:0000256" key="5">
    <source>
        <dbReference type="ARBA" id="ARBA00022833"/>
    </source>
</evidence>
<feature type="domain" description="C2H2-type" evidence="10">
    <location>
        <begin position="209"/>
        <end position="236"/>
    </location>
</feature>
<feature type="domain" description="KRAB" evidence="11">
    <location>
        <begin position="37"/>
        <end position="108"/>
    </location>
</feature>
<protein>
    <submittedName>
        <fullName evidence="13">Zinc finger protein 135-like</fullName>
    </submittedName>
</protein>
<gene>
    <name evidence="13" type="primary">LOC129328002</name>
</gene>
<dbReference type="GO" id="GO:0000977">
    <property type="term" value="F:RNA polymerase II transcription regulatory region sequence-specific DNA binding"/>
    <property type="evidence" value="ECO:0007669"/>
    <property type="project" value="TreeGrafter"/>
</dbReference>
<dbReference type="CDD" id="cd07765">
    <property type="entry name" value="KRAB_A-box"/>
    <property type="match status" value="1"/>
</dbReference>
<dbReference type="KEGG" id="emc:129328002"/>
<reference evidence="13" key="1">
    <citation type="submission" date="2025-08" db="UniProtKB">
        <authorList>
            <consortium name="RefSeq"/>
        </authorList>
    </citation>
    <scope>IDENTIFICATION</scope>
    <source>
        <tissue evidence="13">Blood</tissue>
    </source>
</reference>
<dbReference type="InterPro" id="IPR036051">
    <property type="entry name" value="KRAB_dom_sf"/>
</dbReference>
<evidence type="ECO:0000256" key="3">
    <source>
        <dbReference type="ARBA" id="ARBA00022737"/>
    </source>
</evidence>
<dbReference type="InterPro" id="IPR036236">
    <property type="entry name" value="Znf_C2H2_sf"/>
</dbReference>
<organism evidence="12 13">
    <name type="scientific">Eublepharis macularius</name>
    <name type="common">Leopard gecko</name>
    <name type="synonym">Cyrtodactylus macularius</name>
    <dbReference type="NCBI Taxonomy" id="481883"/>
    <lineage>
        <taxon>Eukaryota</taxon>
        <taxon>Metazoa</taxon>
        <taxon>Chordata</taxon>
        <taxon>Craniata</taxon>
        <taxon>Vertebrata</taxon>
        <taxon>Euteleostomi</taxon>
        <taxon>Lepidosauria</taxon>
        <taxon>Squamata</taxon>
        <taxon>Bifurcata</taxon>
        <taxon>Gekkota</taxon>
        <taxon>Eublepharidae</taxon>
        <taxon>Eublepharinae</taxon>
        <taxon>Eublepharis</taxon>
    </lineage>
</organism>
<evidence type="ECO:0000259" key="11">
    <source>
        <dbReference type="PROSITE" id="PS50805"/>
    </source>
</evidence>
<dbReference type="FunFam" id="3.30.160.60:FF:000690">
    <property type="entry name" value="Zinc finger protein 354C"/>
    <property type="match status" value="1"/>
</dbReference>
<dbReference type="PROSITE" id="PS50805">
    <property type="entry name" value="KRAB"/>
    <property type="match status" value="1"/>
</dbReference>
<dbReference type="PANTHER" id="PTHR24381">
    <property type="entry name" value="ZINC FINGER PROTEIN"/>
    <property type="match status" value="1"/>
</dbReference>
<dbReference type="Pfam" id="PF01352">
    <property type="entry name" value="KRAB"/>
    <property type="match status" value="1"/>
</dbReference>
<dbReference type="RefSeq" id="XP_054832718.1">
    <property type="nucleotide sequence ID" value="XM_054976743.1"/>
</dbReference>
<dbReference type="GO" id="GO:0008270">
    <property type="term" value="F:zinc ion binding"/>
    <property type="evidence" value="ECO:0007669"/>
    <property type="project" value="UniProtKB-KW"/>
</dbReference>
<keyword evidence="2" id="KW-0479">Metal-binding</keyword>
<evidence type="ECO:0000313" key="13">
    <source>
        <dbReference type="RefSeq" id="XP_054832718.1"/>
    </source>
</evidence>
<evidence type="ECO:0000256" key="6">
    <source>
        <dbReference type="ARBA" id="ARBA00023125"/>
    </source>
</evidence>
<evidence type="ECO:0000256" key="2">
    <source>
        <dbReference type="ARBA" id="ARBA00022723"/>
    </source>
</evidence>
<keyword evidence="6" id="KW-0238">DNA-binding</keyword>
<keyword evidence="3" id="KW-0677">Repeat</keyword>
<accession>A0AA97J7A6</accession>
<dbReference type="SUPFAM" id="SSF109640">
    <property type="entry name" value="KRAB domain (Kruppel-associated box)"/>
    <property type="match status" value="1"/>
</dbReference>
<sequence length="363" mass="40887">MRPPLGSRRKIALAVSLLSRPCGEGKRPAMQSAQRLVSFEEVAVHFSKGEWSLLSPAQRALYKEVMLENFGTVASLGPEIAKPDLISRLEGEEEPFLPIADAEEGLAGGLWGTANESSESPVMDKGDTYSEVKVKAEYCDTPSEEERKHPSKGRHHSGLLQGENGHEIPLHGKMYIEGKRNEGAASRGKFSKESEVNTHWKTWKRKKKYECLECGRFFRQNGHLTTHQRVHTEVKSYKCLECGRSFSQIGNFTRHQIVHTGEKPYQCPVCEKSFSLRGSLKRHKRTHTEKKPYKSLECGKSFNQSGHLTCHQRINTEEKPNNNNNSTQFMYHPSGPLNAHSERCIIVIPSPSVIIMPPITITL</sequence>
<keyword evidence="5" id="KW-0862">Zinc</keyword>
<feature type="domain" description="C2H2-type" evidence="10">
    <location>
        <begin position="237"/>
        <end position="264"/>
    </location>
</feature>
<keyword evidence="12" id="KW-1185">Reference proteome</keyword>
<dbReference type="Gene3D" id="3.30.160.60">
    <property type="entry name" value="Classic Zinc Finger"/>
    <property type="match status" value="4"/>
</dbReference>
<proteinExistence type="predicted"/>
<dbReference type="SMART" id="SM00349">
    <property type="entry name" value="KRAB"/>
    <property type="match status" value="1"/>
</dbReference>
<dbReference type="PROSITE" id="PS50157">
    <property type="entry name" value="ZINC_FINGER_C2H2_2"/>
    <property type="match status" value="4"/>
</dbReference>
<dbReference type="FunFam" id="3.30.160.60:FF:002343">
    <property type="entry name" value="Zinc finger protein 33A"/>
    <property type="match status" value="2"/>
</dbReference>
<dbReference type="InterPro" id="IPR013087">
    <property type="entry name" value="Znf_C2H2_type"/>
</dbReference>
<dbReference type="Gene3D" id="6.10.140.140">
    <property type="match status" value="1"/>
</dbReference>
<evidence type="ECO:0000256" key="8">
    <source>
        <dbReference type="PROSITE-ProRule" id="PRU00042"/>
    </source>
</evidence>
<evidence type="ECO:0000256" key="9">
    <source>
        <dbReference type="SAM" id="MobiDB-lite"/>
    </source>
</evidence>
<evidence type="ECO:0000313" key="12">
    <source>
        <dbReference type="Proteomes" id="UP001190640"/>
    </source>
</evidence>
<feature type="region of interest" description="Disordered" evidence="9">
    <location>
        <begin position="140"/>
        <end position="166"/>
    </location>
</feature>
<evidence type="ECO:0000256" key="1">
    <source>
        <dbReference type="ARBA" id="ARBA00004123"/>
    </source>
</evidence>
<dbReference type="GO" id="GO:0000981">
    <property type="term" value="F:DNA-binding transcription factor activity, RNA polymerase II-specific"/>
    <property type="evidence" value="ECO:0007669"/>
    <property type="project" value="TreeGrafter"/>
</dbReference>
<dbReference type="FunFam" id="3.30.160.60:FF:000710">
    <property type="entry name" value="Zinc finger protein 768"/>
    <property type="match status" value="1"/>
</dbReference>
<evidence type="ECO:0000259" key="10">
    <source>
        <dbReference type="PROSITE" id="PS50157"/>
    </source>
</evidence>
<dbReference type="SMART" id="SM00355">
    <property type="entry name" value="ZnF_C2H2"/>
    <property type="match status" value="3"/>
</dbReference>
<name>A0AA97J7A6_EUBMA</name>
<evidence type="ECO:0000256" key="7">
    <source>
        <dbReference type="ARBA" id="ARBA00023242"/>
    </source>
</evidence>
<comment type="subcellular location">
    <subcellularLocation>
        <location evidence="1">Nucleus</location>
    </subcellularLocation>
</comment>
<feature type="domain" description="C2H2-type" evidence="10">
    <location>
        <begin position="293"/>
        <end position="320"/>
    </location>
</feature>
<keyword evidence="7" id="KW-0539">Nucleus</keyword>
<dbReference type="GeneID" id="129328002"/>
<feature type="domain" description="C2H2-type" evidence="10">
    <location>
        <begin position="265"/>
        <end position="292"/>
    </location>
</feature>
<dbReference type="Proteomes" id="UP001190640">
    <property type="component" value="Chromosome 4"/>
</dbReference>
<dbReference type="Pfam" id="PF00096">
    <property type="entry name" value="zf-C2H2"/>
    <property type="match status" value="3"/>
</dbReference>
<keyword evidence="4 8" id="KW-0863">Zinc-finger</keyword>
<dbReference type="AlphaFoldDB" id="A0AA97J7A6"/>
<dbReference type="PANTHER" id="PTHR24381:SF390">
    <property type="entry name" value="ZINC FINGER PROTEIN 37 HOMOLOG"/>
    <property type="match status" value="1"/>
</dbReference>
<dbReference type="PROSITE" id="PS00028">
    <property type="entry name" value="ZINC_FINGER_C2H2_1"/>
    <property type="match status" value="3"/>
</dbReference>
<dbReference type="InterPro" id="IPR001909">
    <property type="entry name" value="KRAB"/>
</dbReference>
<dbReference type="GO" id="GO:0005634">
    <property type="term" value="C:nucleus"/>
    <property type="evidence" value="ECO:0007669"/>
    <property type="project" value="UniProtKB-SubCell"/>
</dbReference>
<dbReference type="SUPFAM" id="SSF57667">
    <property type="entry name" value="beta-beta-alpha zinc fingers"/>
    <property type="match status" value="3"/>
</dbReference>
<evidence type="ECO:0000256" key="4">
    <source>
        <dbReference type="ARBA" id="ARBA00022771"/>
    </source>
</evidence>